<organism evidence="3 4">
    <name type="scientific">Hypsizygus marmoreus</name>
    <name type="common">White beech mushroom</name>
    <name type="synonym">Agaricus marmoreus</name>
    <dbReference type="NCBI Taxonomy" id="39966"/>
    <lineage>
        <taxon>Eukaryota</taxon>
        <taxon>Fungi</taxon>
        <taxon>Dikarya</taxon>
        <taxon>Basidiomycota</taxon>
        <taxon>Agaricomycotina</taxon>
        <taxon>Agaricomycetes</taxon>
        <taxon>Agaricomycetidae</taxon>
        <taxon>Agaricales</taxon>
        <taxon>Tricholomatineae</taxon>
        <taxon>Lyophyllaceae</taxon>
        <taxon>Hypsizygus</taxon>
    </lineage>
</organism>
<dbReference type="InterPro" id="IPR002669">
    <property type="entry name" value="UreD"/>
</dbReference>
<proteinExistence type="inferred from homology"/>
<dbReference type="HAMAP" id="MF_01384">
    <property type="entry name" value="UreD"/>
    <property type="match status" value="1"/>
</dbReference>
<evidence type="ECO:0000256" key="2">
    <source>
        <dbReference type="ARBA" id="ARBA00023186"/>
    </source>
</evidence>
<protein>
    <submittedName>
        <fullName evidence="3">Urease accessory protein D</fullName>
    </submittedName>
</protein>
<evidence type="ECO:0000256" key="1">
    <source>
        <dbReference type="ARBA" id="ARBA00007177"/>
    </source>
</evidence>
<keyword evidence="4" id="KW-1185">Reference proteome</keyword>
<reference evidence="3" key="1">
    <citation type="submission" date="2018-04" db="EMBL/GenBank/DDBJ databases">
        <title>Whole genome sequencing of Hypsizygus marmoreus.</title>
        <authorList>
            <person name="Choi I.-G."/>
            <person name="Min B."/>
            <person name="Kim J.-G."/>
            <person name="Kim S."/>
            <person name="Oh Y.-L."/>
            <person name="Kong W.-S."/>
            <person name="Park H."/>
            <person name="Jeong J."/>
            <person name="Song E.-S."/>
        </authorList>
    </citation>
    <scope>NUCLEOTIDE SEQUENCE [LARGE SCALE GENOMIC DNA]</scope>
    <source>
        <strain evidence="3">51987-8</strain>
    </source>
</reference>
<dbReference type="STRING" id="39966.A0A369K3H9"/>
<accession>A0A369K3H9</accession>
<comment type="similarity">
    <text evidence="1">Belongs to the UreD family.</text>
</comment>
<sequence>MQSPSSDVNQRTNPGLGRISLTTYGSGAVFTELSSTYPLKLLSPRITGHVATVYMLTYGGGLVGGDHISLSVDVDATAILVLLSQGSTKVFKTRLGQRRAVPTTRPTPAVTDNIASSNHALTTMQNLTFSVAAEGALFMLPQPVTCFRSASYTQMQTFYLSRNASLVLLDWLTSGRVSMGEEWAFSRYYSANEVWVEGRRIAKDVMLLDDLQVDTGAQLAPRTLRDRLSPYSCYAMVILCGPLVQGTIHHLGGQYDQISVFKTRAPAGLIWSLSHMPSGGGAIVRVAGKETESVKKWLGQALVGLQETIGIDVYQQAFQ</sequence>
<dbReference type="Pfam" id="PF01774">
    <property type="entry name" value="UreD"/>
    <property type="match status" value="1"/>
</dbReference>
<dbReference type="GO" id="GO:0016151">
    <property type="term" value="F:nickel cation binding"/>
    <property type="evidence" value="ECO:0007669"/>
    <property type="project" value="InterPro"/>
</dbReference>
<dbReference type="EMBL" id="LUEZ02000010">
    <property type="protein sequence ID" value="RDB29181.1"/>
    <property type="molecule type" value="Genomic_DNA"/>
</dbReference>
<dbReference type="OrthoDB" id="5550464at2759"/>
<dbReference type="PANTHER" id="PTHR33643:SF1">
    <property type="entry name" value="UREASE ACCESSORY PROTEIN D"/>
    <property type="match status" value="1"/>
</dbReference>
<dbReference type="Proteomes" id="UP000076154">
    <property type="component" value="Unassembled WGS sequence"/>
</dbReference>
<keyword evidence="2" id="KW-0143">Chaperone</keyword>
<dbReference type="FunCoup" id="A0A369K3H9">
    <property type="interactions" value="35"/>
</dbReference>
<name>A0A369K3H9_HYPMA</name>
<evidence type="ECO:0000313" key="3">
    <source>
        <dbReference type="EMBL" id="RDB29181.1"/>
    </source>
</evidence>
<dbReference type="AlphaFoldDB" id="A0A369K3H9"/>
<gene>
    <name evidence="3" type="primary">URED</name>
    <name evidence="3" type="ORF">Hypma_015661</name>
</gene>
<evidence type="ECO:0000313" key="4">
    <source>
        <dbReference type="Proteomes" id="UP000076154"/>
    </source>
</evidence>
<dbReference type="PANTHER" id="PTHR33643">
    <property type="entry name" value="UREASE ACCESSORY PROTEIN D"/>
    <property type="match status" value="1"/>
</dbReference>
<comment type="caution">
    <text evidence="3">The sequence shown here is derived from an EMBL/GenBank/DDBJ whole genome shotgun (WGS) entry which is preliminary data.</text>
</comment>
<dbReference type="InParanoid" id="A0A369K3H9"/>